<name>A0A7E4VG73_PANRE</name>
<reference evidence="3" key="1">
    <citation type="journal article" date="2013" name="Genetics">
        <title>The draft genome and transcriptome of Panagrellus redivivus are shaped by the harsh demands of a free-living lifestyle.</title>
        <authorList>
            <person name="Srinivasan J."/>
            <person name="Dillman A.R."/>
            <person name="Macchietto M.G."/>
            <person name="Heikkinen L."/>
            <person name="Lakso M."/>
            <person name="Fracchia K.M."/>
            <person name="Antoshechkin I."/>
            <person name="Mortazavi A."/>
            <person name="Wong G."/>
            <person name="Sternberg P.W."/>
        </authorList>
    </citation>
    <scope>NUCLEOTIDE SEQUENCE [LARGE SCALE GENOMIC DNA]</scope>
    <source>
        <strain evidence="3">MT8872</strain>
    </source>
</reference>
<organism evidence="3 4">
    <name type="scientific">Panagrellus redivivus</name>
    <name type="common">Microworm</name>
    <dbReference type="NCBI Taxonomy" id="6233"/>
    <lineage>
        <taxon>Eukaryota</taxon>
        <taxon>Metazoa</taxon>
        <taxon>Ecdysozoa</taxon>
        <taxon>Nematoda</taxon>
        <taxon>Chromadorea</taxon>
        <taxon>Rhabditida</taxon>
        <taxon>Tylenchina</taxon>
        <taxon>Panagrolaimomorpha</taxon>
        <taxon>Panagrolaimoidea</taxon>
        <taxon>Panagrolaimidae</taxon>
        <taxon>Panagrellus</taxon>
    </lineage>
</organism>
<feature type="region of interest" description="Disordered" evidence="1">
    <location>
        <begin position="378"/>
        <end position="414"/>
    </location>
</feature>
<proteinExistence type="predicted"/>
<feature type="compositionally biased region" description="Basic residues" evidence="1">
    <location>
        <begin position="545"/>
        <end position="561"/>
    </location>
</feature>
<dbReference type="WBParaSite" id="Pan_g20740.t1">
    <property type="protein sequence ID" value="Pan_g20740.t1"/>
    <property type="gene ID" value="Pan_g20740"/>
</dbReference>
<dbReference type="InterPro" id="IPR011129">
    <property type="entry name" value="CSD"/>
</dbReference>
<dbReference type="InterPro" id="IPR007604">
    <property type="entry name" value="CP2"/>
</dbReference>
<feature type="compositionally biased region" description="Basic and acidic residues" evidence="1">
    <location>
        <begin position="579"/>
        <end position="590"/>
    </location>
</feature>
<dbReference type="InterPro" id="IPR002059">
    <property type="entry name" value="CSP_DNA-bd"/>
</dbReference>
<feature type="domain" description="CSD" evidence="2">
    <location>
        <begin position="428"/>
        <end position="498"/>
    </location>
</feature>
<feature type="compositionally biased region" description="Low complexity" evidence="1">
    <location>
        <begin position="141"/>
        <end position="153"/>
    </location>
</feature>
<sequence>MKFGSYDAPTVIAPPSSSMSHFNIESSSVIKTAPPGRGNQGFSPKHEPMETMVTPLTHPNIQVFEDLKPQPQVEYYQQMVYPRMCDYSNIVGVPGAQALMATPSSAGQIYYNPNMFNNVGTTSQDWNYGGYNRTQSAIHYPQQQQQQQQPQQQGVSHQQDGGHDNRLYKQHINVEMLSPVDSGIGADLSMLDPNKYESVFATATGQQSAPAQVVQQPIASADLIHGLERRDTAHSNRESSPIIIPKLQNAYGFQYALEAAISTSIRREDDRMTYVNKGQFYTVSMDYIPDPCKPLKSQTVRRKALELSRFRLALGFESRARKVAAGPLPATRASRRVTACAQLTHSFHVKSSLESARVSSFSSTSTTPSFCSASIMPSDAAQTPNVDSVDTQAKTNSSRGPRGPRLTSDEVIKRHLDEQATKPVLETGITGKVKWYSVPRKFGFIARDDGKSDIFVHLMNITNSTIEKYFLRSLANDEEVVFDVIEGKNGPEAANVSGPEGKPVIGASFRYVSNVVFGHRFDKDRAPRKSRKTEDAGSDEATSKPKSRNSKPRRRLNRRTRNTSVKTDATQDSNAEQAEVGKDDTAEKPKKTSRRNRKKHEKPIAAGDASTVQSGDEEAAKPADNEVDDLVAAVGSIQVAN</sequence>
<feature type="region of interest" description="Disordered" evidence="1">
    <location>
        <begin position="522"/>
        <end position="627"/>
    </location>
</feature>
<dbReference type="Gene3D" id="2.40.50.140">
    <property type="entry name" value="Nucleic acid-binding proteins"/>
    <property type="match status" value="1"/>
</dbReference>
<dbReference type="FunFam" id="2.40.50.140:FF:000274">
    <property type="entry name" value="Mitochondrial RNA binding protein"/>
    <property type="match status" value="1"/>
</dbReference>
<dbReference type="InterPro" id="IPR012340">
    <property type="entry name" value="NA-bd_OB-fold"/>
</dbReference>
<accession>A0A7E4VG73</accession>
<evidence type="ECO:0000313" key="3">
    <source>
        <dbReference type="Proteomes" id="UP000492821"/>
    </source>
</evidence>
<dbReference type="PRINTS" id="PR00050">
    <property type="entry name" value="COLDSHOCK"/>
</dbReference>
<evidence type="ECO:0000256" key="1">
    <source>
        <dbReference type="SAM" id="MobiDB-lite"/>
    </source>
</evidence>
<evidence type="ECO:0000259" key="2">
    <source>
        <dbReference type="PROSITE" id="PS51857"/>
    </source>
</evidence>
<feature type="compositionally biased region" description="Polar residues" evidence="1">
    <location>
        <begin position="380"/>
        <end position="399"/>
    </location>
</feature>
<dbReference type="CDD" id="cd04458">
    <property type="entry name" value="CSP_CDS"/>
    <property type="match status" value="1"/>
</dbReference>
<feature type="region of interest" description="Disordered" evidence="1">
    <location>
        <begin position="139"/>
        <end position="164"/>
    </location>
</feature>
<dbReference type="SUPFAM" id="SSF50249">
    <property type="entry name" value="Nucleic acid-binding proteins"/>
    <property type="match status" value="1"/>
</dbReference>
<evidence type="ECO:0000313" key="4">
    <source>
        <dbReference type="WBParaSite" id="Pan_g20740.t1"/>
    </source>
</evidence>
<dbReference type="AlphaFoldDB" id="A0A7E4VG73"/>
<dbReference type="Proteomes" id="UP000492821">
    <property type="component" value="Unassembled WGS sequence"/>
</dbReference>
<feature type="compositionally biased region" description="Basic and acidic residues" evidence="1">
    <location>
        <begin position="522"/>
        <end position="535"/>
    </location>
</feature>
<dbReference type="Pfam" id="PF00313">
    <property type="entry name" value="CSD"/>
    <property type="match status" value="1"/>
</dbReference>
<protein>
    <submittedName>
        <fullName evidence="4">CSD domain-containing protein</fullName>
    </submittedName>
</protein>
<dbReference type="SMART" id="SM00357">
    <property type="entry name" value="CSP"/>
    <property type="match status" value="1"/>
</dbReference>
<feature type="region of interest" description="Disordered" evidence="1">
    <location>
        <begin position="29"/>
        <end position="49"/>
    </location>
</feature>
<dbReference type="Pfam" id="PF04516">
    <property type="entry name" value="CP2"/>
    <property type="match status" value="1"/>
</dbReference>
<dbReference type="InterPro" id="IPR050181">
    <property type="entry name" value="Cold_shock_domain"/>
</dbReference>
<feature type="compositionally biased region" description="Basic residues" evidence="1">
    <location>
        <begin position="591"/>
        <end position="601"/>
    </location>
</feature>
<dbReference type="PROSITE" id="PS51857">
    <property type="entry name" value="CSD_2"/>
    <property type="match status" value="1"/>
</dbReference>
<keyword evidence="3" id="KW-1185">Reference proteome</keyword>
<dbReference type="GO" id="GO:0003676">
    <property type="term" value="F:nucleic acid binding"/>
    <property type="evidence" value="ECO:0007669"/>
    <property type="project" value="InterPro"/>
</dbReference>
<feature type="compositionally biased region" description="Polar residues" evidence="1">
    <location>
        <begin position="564"/>
        <end position="576"/>
    </location>
</feature>
<reference evidence="4" key="2">
    <citation type="submission" date="2020-10" db="UniProtKB">
        <authorList>
            <consortium name="WormBaseParasite"/>
        </authorList>
    </citation>
    <scope>IDENTIFICATION</scope>
</reference>
<dbReference type="PANTHER" id="PTHR11544">
    <property type="entry name" value="COLD SHOCK DOMAIN CONTAINING PROTEINS"/>
    <property type="match status" value="1"/>
</dbReference>